<dbReference type="EMBL" id="AP027731">
    <property type="protein sequence ID" value="BDZ46293.1"/>
    <property type="molecule type" value="Genomic_DNA"/>
</dbReference>
<dbReference type="Proteomes" id="UP001321498">
    <property type="component" value="Chromosome"/>
</dbReference>
<accession>A0ABM8GDE7</accession>
<evidence type="ECO:0000313" key="2">
    <source>
        <dbReference type="Proteomes" id="UP001321498"/>
    </source>
</evidence>
<evidence type="ECO:0008006" key="3">
    <source>
        <dbReference type="Google" id="ProtNLM"/>
    </source>
</evidence>
<gene>
    <name evidence="1" type="ORF">GCM10025866_22020</name>
</gene>
<dbReference type="Pfam" id="PF12028">
    <property type="entry name" value="DUF3515"/>
    <property type="match status" value="1"/>
</dbReference>
<keyword evidence="2" id="KW-1185">Reference proteome</keyword>
<name>A0ABM8GDE7_9MICO</name>
<dbReference type="InterPro" id="IPR021903">
    <property type="entry name" value="DUF3515"/>
</dbReference>
<reference evidence="2" key="1">
    <citation type="journal article" date="2019" name="Int. J. Syst. Evol. Microbiol.">
        <title>The Global Catalogue of Microorganisms (GCM) 10K type strain sequencing project: providing services to taxonomists for standard genome sequencing and annotation.</title>
        <authorList>
            <consortium name="The Broad Institute Genomics Platform"/>
            <consortium name="The Broad Institute Genome Sequencing Center for Infectious Disease"/>
            <person name="Wu L."/>
            <person name="Ma J."/>
        </authorList>
    </citation>
    <scope>NUCLEOTIDE SEQUENCE [LARGE SCALE GENOMIC DNA]</scope>
    <source>
        <strain evidence="2">NBRC 108725</strain>
    </source>
</reference>
<evidence type="ECO:0000313" key="1">
    <source>
        <dbReference type="EMBL" id="BDZ46293.1"/>
    </source>
</evidence>
<organism evidence="1 2">
    <name type="scientific">Naasia aerilata</name>
    <dbReference type="NCBI Taxonomy" id="1162966"/>
    <lineage>
        <taxon>Bacteria</taxon>
        <taxon>Bacillati</taxon>
        <taxon>Actinomycetota</taxon>
        <taxon>Actinomycetes</taxon>
        <taxon>Micrococcales</taxon>
        <taxon>Microbacteriaceae</taxon>
        <taxon>Naasia</taxon>
    </lineage>
</organism>
<protein>
    <recommendedName>
        <fullName evidence="3">DUF3515 family protein</fullName>
    </recommendedName>
</protein>
<sequence>MPATVAGAARRDTDAQATAAWGSPASVILHCGVPVPGPTTDRCISIDDVDWVEDGSRSPIYTYTTYGRDPATEVTIDTSAISGSDALTEITGAVGVLPPDGGCVGAEDVG</sequence>
<proteinExistence type="predicted"/>